<gene>
    <name evidence="2" type="ORF">A1O1_07926</name>
</gene>
<dbReference type="HOGENOM" id="CLU_004184_7_2_1"/>
<evidence type="ECO:0000259" key="1">
    <source>
        <dbReference type="Pfam" id="PF06985"/>
    </source>
</evidence>
<feature type="domain" description="Heterokaryon incompatibility" evidence="1">
    <location>
        <begin position="72"/>
        <end position="217"/>
    </location>
</feature>
<dbReference type="Pfam" id="PF06985">
    <property type="entry name" value="HET"/>
    <property type="match status" value="1"/>
</dbReference>
<dbReference type="AlphaFoldDB" id="W9XY56"/>
<dbReference type="PANTHER" id="PTHR24148:SF64">
    <property type="entry name" value="HETEROKARYON INCOMPATIBILITY DOMAIN-CONTAINING PROTEIN"/>
    <property type="match status" value="1"/>
</dbReference>
<dbReference type="EMBL" id="AMWN01000007">
    <property type="protein sequence ID" value="EXJ81861.1"/>
    <property type="molecule type" value="Genomic_DNA"/>
</dbReference>
<organism evidence="2 3">
    <name type="scientific">Capronia coronata CBS 617.96</name>
    <dbReference type="NCBI Taxonomy" id="1182541"/>
    <lineage>
        <taxon>Eukaryota</taxon>
        <taxon>Fungi</taxon>
        <taxon>Dikarya</taxon>
        <taxon>Ascomycota</taxon>
        <taxon>Pezizomycotina</taxon>
        <taxon>Eurotiomycetes</taxon>
        <taxon>Chaetothyriomycetidae</taxon>
        <taxon>Chaetothyriales</taxon>
        <taxon>Herpotrichiellaceae</taxon>
        <taxon>Capronia</taxon>
    </lineage>
</organism>
<accession>W9XY56</accession>
<dbReference type="RefSeq" id="XP_007726982.1">
    <property type="nucleotide sequence ID" value="XM_007728792.1"/>
</dbReference>
<dbReference type="PANTHER" id="PTHR24148">
    <property type="entry name" value="ANKYRIN REPEAT DOMAIN-CONTAINING PROTEIN 39 HOMOLOG-RELATED"/>
    <property type="match status" value="1"/>
</dbReference>
<dbReference type="STRING" id="1182541.W9XY56"/>
<reference evidence="2 3" key="1">
    <citation type="submission" date="2013-03" db="EMBL/GenBank/DDBJ databases">
        <title>The Genome Sequence of Capronia coronata CBS 617.96.</title>
        <authorList>
            <consortium name="The Broad Institute Genomics Platform"/>
            <person name="Cuomo C."/>
            <person name="de Hoog S."/>
            <person name="Gorbushina A."/>
            <person name="Walker B."/>
            <person name="Young S.K."/>
            <person name="Zeng Q."/>
            <person name="Gargeya S."/>
            <person name="Fitzgerald M."/>
            <person name="Haas B."/>
            <person name="Abouelleil A."/>
            <person name="Allen A.W."/>
            <person name="Alvarado L."/>
            <person name="Arachchi H.M."/>
            <person name="Berlin A.M."/>
            <person name="Chapman S.B."/>
            <person name="Gainer-Dewar J."/>
            <person name="Goldberg J."/>
            <person name="Griggs A."/>
            <person name="Gujja S."/>
            <person name="Hansen M."/>
            <person name="Howarth C."/>
            <person name="Imamovic A."/>
            <person name="Ireland A."/>
            <person name="Larimer J."/>
            <person name="McCowan C."/>
            <person name="Murphy C."/>
            <person name="Pearson M."/>
            <person name="Poon T.W."/>
            <person name="Priest M."/>
            <person name="Roberts A."/>
            <person name="Saif S."/>
            <person name="Shea T."/>
            <person name="Sisk P."/>
            <person name="Sykes S."/>
            <person name="Wortman J."/>
            <person name="Nusbaum C."/>
            <person name="Birren B."/>
        </authorList>
    </citation>
    <scope>NUCLEOTIDE SEQUENCE [LARGE SCALE GENOMIC DNA]</scope>
    <source>
        <strain evidence="2 3">CBS 617.96</strain>
    </source>
</reference>
<proteinExistence type="predicted"/>
<dbReference type="InterPro" id="IPR052895">
    <property type="entry name" value="HetReg/Transcr_Mod"/>
</dbReference>
<comment type="caution">
    <text evidence="2">The sequence shown here is derived from an EMBL/GenBank/DDBJ whole genome shotgun (WGS) entry which is preliminary data.</text>
</comment>
<dbReference type="eggNOG" id="ENOG502RV2E">
    <property type="taxonomic scope" value="Eukaryota"/>
</dbReference>
<dbReference type="Proteomes" id="UP000019484">
    <property type="component" value="Unassembled WGS sequence"/>
</dbReference>
<protein>
    <recommendedName>
        <fullName evidence="1">Heterokaryon incompatibility domain-containing protein</fullName>
    </recommendedName>
</protein>
<sequence length="629" mass="69996">MAPQDDPYRYTPLKPNQQGIRLVRIAKEPQTDPIQPATVAAVSDNIGTAVPAGLRSLSIGLETFSLATAPPYIALSYVWGSPERSHAVSCCGKVLFVTANLEAALCALAIRDHWIWVDAICINQDHIAERNSQLRLMRNIFGSAMEVVVYLGDSSVTQGEAIKTTLHTLKEDLHKKDKEQKRQDDVVNLGMLPVQTASTLVDLMHRPWFTRAWVISEVVLNRHVRFLYGSTEFVIDDLLECLPSIQSVTSALMDSTAPSGCVRSSFRSTVRTRLHLDSIRQLRASLCSQEAIPLYRALGCGRSATVSDPRDKVYAFMSIVDNDVIDVLTPDYSPSNSAEDVYLGLAHYSLTQPDMAIDMLRHAGHQRETLPSWAPDMSEYLRHPFPKDGGYHCSAGSKPNLRQVRGDPRSLLVRGAVVDVIREVLEPCTFSFHDDAAYFSERPGTKHGADLFLACARLHSFLHCKAQEYFRDKDYPTKERLEDVIRRTMTADSTGRLDWTVYQAFYKFWKPPEDYGGLANMIEEPSKLFTEADAYMQAVALIQQGRRIAFTEGSYMATVPDFAEEGDVIVIALGAPMPLVLRPSHDGSASRVVGEAYVHGIMNAELVHRDDQSGGFRIDGGEVFDILVV</sequence>
<dbReference type="GeneID" id="19162781"/>
<keyword evidence="3" id="KW-1185">Reference proteome</keyword>
<dbReference type="Pfam" id="PF26639">
    <property type="entry name" value="Het-6_barrel"/>
    <property type="match status" value="1"/>
</dbReference>
<evidence type="ECO:0000313" key="2">
    <source>
        <dbReference type="EMBL" id="EXJ81861.1"/>
    </source>
</evidence>
<dbReference type="OrthoDB" id="4850726at2759"/>
<dbReference type="InterPro" id="IPR010730">
    <property type="entry name" value="HET"/>
</dbReference>
<name>W9XY56_9EURO</name>
<evidence type="ECO:0000313" key="3">
    <source>
        <dbReference type="Proteomes" id="UP000019484"/>
    </source>
</evidence>